<organism evidence="2 3">
    <name type="scientific">Folsomia candida</name>
    <name type="common">Springtail</name>
    <dbReference type="NCBI Taxonomy" id="158441"/>
    <lineage>
        <taxon>Eukaryota</taxon>
        <taxon>Metazoa</taxon>
        <taxon>Ecdysozoa</taxon>
        <taxon>Arthropoda</taxon>
        <taxon>Hexapoda</taxon>
        <taxon>Collembola</taxon>
        <taxon>Entomobryomorpha</taxon>
        <taxon>Isotomoidea</taxon>
        <taxon>Isotomidae</taxon>
        <taxon>Proisotominae</taxon>
        <taxon>Folsomia</taxon>
    </lineage>
</organism>
<evidence type="ECO:0000313" key="2">
    <source>
        <dbReference type="EMBL" id="OXA48484.1"/>
    </source>
</evidence>
<evidence type="ECO:0000313" key="3">
    <source>
        <dbReference type="Proteomes" id="UP000198287"/>
    </source>
</evidence>
<dbReference type="Proteomes" id="UP000198287">
    <property type="component" value="Unassembled WGS sequence"/>
</dbReference>
<sequence length="323" mass="35965">MTYGFNYVTIDLTNNEMDLFQRVLIAMSEMNRVVLSNLNVVLWVPLRKGIPTSCRPDYATRWAEVLVPGLVTKNATGAGAEFGGALGGGLGAVAGATGNLRGIHITHRWARVARASLLLVECTYTTVPLALVVISYTFLCKSPSLSSLLFTLEQCRDGLISWKQQIPILLAELGLGFHACFTSLGRISCLLLPRTILLAHKMGNLTIKNFRSAQVFDRVLNSSCRTWLLPTIAVYLPIVNIMAVNDPQRNDVSSAAKIYVASKNRIQDRYKFIWAKPTKLGRKMYKPFRPLRLEFRNNFVERATPLVQEVCARQIFSTVIASN</sequence>
<dbReference type="EMBL" id="LNIX01000011">
    <property type="protein sequence ID" value="OXA48484.1"/>
    <property type="molecule type" value="Genomic_DNA"/>
</dbReference>
<keyword evidence="3" id="KW-1185">Reference proteome</keyword>
<accession>A0A226DUK2</accession>
<keyword evidence="1" id="KW-0472">Membrane</keyword>
<keyword evidence="1" id="KW-1133">Transmembrane helix</keyword>
<feature type="transmembrane region" description="Helical" evidence="1">
    <location>
        <begin position="117"/>
        <end position="139"/>
    </location>
</feature>
<gene>
    <name evidence="2" type="ORF">Fcan01_16546</name>
</gene>
<protein>
    <submittedName>
        <fullName evidence="2">Uncharacterized protein</fullName>
    </submittedName>
</protein>
<dbReference type="AlphaFoldDB" id="A0A226DUK2"/>
<evidence type="ECO:0000256" key="1">
    <source>
        <dbReference type="SAM" id="Phobius"/>
    </source>
</evidence>
<reference evidence="2 3" key="1">
    <citation type="submission" date="2015-12" db="EMBL/GenBank/DDBJ databases">
        <title>The genome of Folsomia candida.</title>
        <authorList>
            <person name="Faddeeva A."/>
            <person name="Derks M.F."/>
            <person name="Anvar Y."/>
            <person name="Smit S."/>
            <person name="Van Straalen N."/>
            <person name="Roelofs D."/>
        </authorList>
    </citation>
    <scope>NUCLEOTIDE SEQUENCE [LARGE SCALE GENOMIC DNA]</scope>
    <source>
        <strain evidence="2 3">VU population</strain>
        <tissue evidence="2">Whole body</tissue>
    </source>
</reference>
<keyword evidence="1" id="KW-0812">Transmembrane</keyword>
<name>A0A226DUK2_FOLCA</name>
<proteinExistence type="predicted"/>
<comment type="caution">
    <text evidence="2">The sequence shown here is derived from an EMBL/GenBank/DDBJ whole genome shotgun (WGS) entry which is preliminary data.</text>
</comment>